<dbReference type="Proteomes" id="UP001519343">
    <property type="component" value="Unassembled WGS sequence"/>
</dbReference>
<comment type="caution">
    <text evidence="1">The sequence shown here is derived from an EMBL/GenBank/DDBJ whole genome shotgun (WGS) entry which is preliminary data.</text>
</comment>
<sequence length="80" mass="9860">MYYHHRKKRYLWLYICVPENVYHHSQVEIVYAEHDKACLRELFKRTNDESIKWKLKMVALKGEYNKVEDPEQAYIREVGE</sequence>
<protein>
    <recommendedName>
        <fullName evidence="3">Nudix hydrolase domain-containing protein</fullName>
    </recommendedName>
</protein>
<dbReference type="EMBL" id="JAGGKT010000036">
    <property type="protein sequence ID" value="MBP1935014.1"/>
    <property type="molecule type" value="Genomic_DNA"/>
</dbReference>
<accession>A0ABS4GXK8</accession>
<name>A0ABS4GXK8_9BACL</name>
<evidence type="ECO:0000313" key="1">
    <source>
        <dbReference type="EMBL" id="MBP1935014.1"/>
    </source>
</evidence>
<evidence type="ECO:0000313" key="2">
    <source>
        <dbReference type="Proteomes" id="UP001519343"/>
    </source>
</evidence>
<proteinExistence type="predicted"/>
<reference evidence="1 2" key="1">
    <citation type="submission" date="2021-03" db="EMBL/GenBank/DDBJ databases">
        <title>Genomic Encyclopedia of Type Strains, Phase IV (KMG-IV): sequencing the most valuable type-strain genomes for metagenomic binning, comparative biology and taxonomic classification.</title>
        <authorList>
            <person name="Goeker M."/>
        </authorList>
    </citation>
    <scope>NUCLEOTIDE SEQUENCE [LARGE SCALE GENOMIC DNA]</scope>
    <source>
        <strain evidence="1 2">DSM 24738</strain>
    </source>
</reference>
<dbReference type="RefSeq" id="WP_209812978.1">
    <property type="nucleotide sequence ID" value="NZ_JAGGKT010000036.1"/>
</dbReference>
<gene>
    <name evidence="1" type="ORF">J2Z37_005034</name>
</gene>
<organism evidence="1 2">
    <name type="scientific">Ammoniphilus resinae</name>
    <dbReference type="NCBI Taxonomy" id="861532"/>
    <lineage>
        <taxon>Bacteria</taxon>
        <taxon>Bacillati</taxon>
        <taxon>Bacillota</taxon>
        <taxon>Bacilli</taxon>
        <taxon>Bacillales</taxon>
        <taxon>Paenibacillaceae</taxon>
        <taxon>Aneurinibacillus group</taxon>
        <taxon>Ammoniphilus</taxon>
    </lineage>
</organism>
<evidence type="ECO:0008006" key="3">
    <source>
        <dbReference type="Google" id="ProtNLM"/>
    </source>
</evidence>
<keyword evidence="2" id="KW-1185">Reference proteome</keyword>